<organism evidence="2 3">
    <name type="scientific">Periconia digitata</name>
    <dbReference type="NCBI Taxonomy" id="1303443"/>
    <lineage>
        <taxon>Eukaryota</taxon>
        <taxon>Fungi</taxon>
        <taxon>Dikarya</taxon>
        <taxon>Ascomycota</taxon>
        <taxon>Pezizomycotina</taxon>
        <taxon>Dothideomycetes</taxon>
        <taxon>Pleosporomycetidae</taxon>
        <taxon>Pleosporales</taxon>
        <taxon>Massarineae</taxon>
        <taxon>Periconiaceae</taxon>
        <taxon>Periconia</taxon>
    </lineage>
</organism>
<protein>
    <submittedName>
        <fullName evidence="2">Uncharacterized protein</fullName>
    </submittedName>
</protein>
<reference evidence="2" key="1">
    <citation type="submission" date="2023-01" db="EMBL/GenBank/DDBJ databases">
        <authorList>
            <person name="Van Ghelder C."/>
            <person name="Rancurel C."/>
        </authorList>
    </citation>
    <scope>NUCLEOTIDE SEQUENCE</scope>
    <source>
        <strain evidence="2">CNCM I-4278</strain>
    </source>
</reference>
<dbReference type="EMBL" id="CAOQHR010000002">
    <property type="protein sequence ID" value="CAI6304420.1"/>
    <property type="molecule type" value="Genomic_DNA"/>
</dbReference>
<dbReference type="Proteomes" id="UP001152607">
    <property type="component" value="Unassembled WGS sequence"/>
</dbReference>
<evidence type="ECO:0000313" key="3">
    <source>
        <dbReference type="Proteomes" id="UP001152607"/>
    </source>
</evidence>
<feature type="transmembrane region" description="Helical" evidence="1">
    <location>
        <begin position="6"/>
        <end position="31"/>
    </location>
</feature>
<evidence type="ECO:0000256" key="1">
    <source>
        <dbReference type="SAM" id="Phobius"/>
    </source>
</evidence>
<name>A0A9W4U6I6_9PLEO</name>
<accession>A0A9W4U6I6</accession>
<comment type="caution">
    <text evidence="2">The sequence shown here is derived from an EMBL/GenBank/DDBJ whole genome shotgun (WGS) entry which is preliminary data.</text>
</comment>
<keyword evidence="1" id="KW-1133">Transmembrane helix</keyword>
<proteinExistence type="predicted"/>
<dbReference type="AlphaFoldDB" id="A0A9W4U6I6"/>
<gene>
    <name evidence="2" type="ORF">PDIGIT_LOCUS2964</name>
</gene>
<keyword evidence="1" id="KW-0812">Transmembrane</keyword>
<sequence length="58" mass="6329">MCLLEMYWRIACLLCVRIGLLLIIALCDFVAVGGRLIRTGLTAVTVDFSSTAKVRGIV</sequence>
<keyword evidence="1" id="KW-0472">Membrane</keyword>
<evidence type="ECO:0000313" key="2">
    <source>
        <dbReference type="EMBL" id="CAI6304420.1"/>
    </source>
</evidence>
<keyword evidence="3" id="KW-1185">Reference proteome</keyword>